<accession>A0A1Q5TL45</accession>
<sequence length="104" mass="11511">MESTPSSRKGGVFIKDPNRGRRLAAAFLENAAQLDKNNEENLPSTLQSAVCARFGDVARSPLYTGDVYLAYKDVQLVLQRGFTNPPTVQDLEATFTLRYTKGNK</sequence>
<name>A0A1Q5TL45_9EURO</name>
<proteinExistence type="predicted"/>
<reference evidence="1 2" key="1">
    <citation type="submission" date="2016-10" db="EMBL/GenBank/DDBJ databases">
        <title>Genome sequence of the ascomycete fungus Penicillium subrubescens.</title>
        <authorList>
            <person name="De Vries R.P."/>
            <person name="Peng M."/>
            <person name="Dilokpimol A."/>
            <person name="Hilden K."/>
            <person name="Makela M.R."/>
            <person name="Grigoriev I."/>
            <person name="Riley R."/>
            <person name="Granchi Z."/>
        </authorList>
    </citation>
    <scope>NUCLEOTIDE SEQUENCE [LARGE SCALE GENOMIC DNA]</scope>
    <source>
        <strain evidence="1 2">CBS 132785</strain>
    </source>
</reference>
<dbReference type="EMBL" id="MNBE01000642">
    <property type="protein sequence ID" value="OKP00963.1"/>
    <property type="molecule type" value="Genomic_DNA"/>
</dbReference>
<dbReference type="AlphaFoldDB" id="A0A1Q5TL45"/>
<organism evidence="1 2">
    <name type="scientific">Penicillium subrubescens</name>
    <dbReference type="NCBI Taxonomy" id="1316194"/>
    <lineage>
        <taxon>Eukaryota</taxon>
        <taxon>Fungi</taxon>
        <taxon>Dikarya</taxon>
        <taxon>Ascomycota</taxon>
        <taxon>Pezizomycotina</taxon>
        <taxon>Eurotiomycetes</taxon>
        <taxon>Eurotiomycetidae</taxon>
        <taxon>Eurotiales</taxon>
        <taxon>Aspergillaceae</taxon>
        <taxon>Penicillium</taxon>
    </lineage>
</organism>
<evidence type="ECO:0000313" key="1">
    <source>
        <dbReference type="EMBL" id="OKP00963.1"/>
    </source>
</evidence>
<keyword evidence="2" id="KW-1185">Reference proteome</keyword>
<dbReference type="Proteomes" id="UP000186955">
    <property type="component" value="Unassembled WGS sequence"/>
</dbReference>
<gene>
    <name evidence="1" type="ORF">PENSUB_7544</name>
</gene>
<evidence type="ECO:0000313" key="2">
    <source>
        <dbReference type="Proteomes" id="UP000186955"/>
    </source>
</evidence>
<comment type="caution">
    <text evidence="1">The sequence shown here is derived from an EMBL/GenBank/DDBJ whole genome shotgun (WGS) entry which is preliminary data.</text>
</comment>
<protein>
    <submittedName>
        <fullName evidence="1">Uncharacterized protein</fullName>
    </submittedName>
</protein>